<dbReference type="EMBL" id="JANJYI010000009">
    <property type="protein sequence ID" value="KAK2636756.1"/>
    <property type="molecule type" value="Genomic_DNA"/>
</dbReference>
<dbReference type="InterPro" id="IPR044730">
    <property type="entry name" value="RNase_H-like_dom_plant"/>
</dbReference>
<protein>
    <recommendedName>
        <fullName evidence="5">Reverse transcriptase domain-containing protein</fullName>
    </recommendedName>
</protein>
<dbReference type="InterPro" id="IPR036397">
    <property type="entry name" value="RNaseH_sf"/>
</dbReference>
<dbReference type="PANTHER" id="PTHR19446">
    <property type="entry name" value="REVERSE TRANSCRIPTASES"/>
    <property type="match status" value="1"/>
</dbReference>
<dbReference type="GO" id="GO:0004523">
    <property type="term" value="F:RNA-DNA hybrid ribonuclease activity"/>
    <property type="evidence" value="ECO:0007669"/>
    <property type="project" value="InterPro"/>
</dbReference>
<dbReference type="InterPro" id="IPR000477">
    <property type="entry name" value="RT_dom"/>
</dbReference>
<reference evidence="3" key="1">
    <citation type="journal article" date="2023" name="Plant J.">
        <title>Genome sequences and population genomics provide insights into the demographic history, inbreeding, and mutation load of two 'living fossil' tree species of Dipteronia.</title>
        <authorList>
            <person name="Feng Y."/>
            <person name="Comes H.P."/>
            <person name="Chen J."/>
            <person name="Zhu S."/>
            <person name="Lu R."/>
            <person name="Zhang X."/>
            <person name="Li P."/>
            <person name="Qiu J."/>
            <person name="Olsen K.M."/>
            <person name="Qiu Y."/>
        </authorList>
    </citation>
    <scope>NUCLEOTIDE SEQUENCE</scope>
    <source>
        <strain evidence="3">KIB01</strain>
    </source>
</reference>
<dbReference type="SUPFAM" id="SSF53098">
    <property type="entry name" value="Ribonuclease H-like"/>
    <property type="match status" value="1"/>
</dbReference>
<evidence type="ECO:0000313" key="3">
    <source>
        <dbReference type="EMBL" id="KAK2636756.1"/>
    </source>
</evidence>
<dbReference type="InterPro" id="IPR012337">
    <property type="entry name" value="RNaseH-like_sf"/>
</dbReference>
<proteinExistence type="predicted"/>
<dbReference type="Gene3D" id="3.30.420.10">
    <property type="entry name" value="Ribonuclease H-like superfamily/Ribonuclease H"/>
    <property type="match status" value="1"/>
</dbReference>
<dbReference type="GO" id="GO:0003676">
    <property type="term" value="F:nucleic acid binding"/>
    <property type="evidence" value="ECO:0007669"/>
    <property type="project" value="InterPro"/>
</dbReference>
<keyword evidence="4" id="KW-1185">Reference proteome</keyword>
<feature type="domain" description="Reverse transcriptase" evidence="1">
    <location>
        <begin position="34"/>
        <end position="136"/>
    </location>
</feature>
<sequence>MKLMQAFYEDEAVIEDLNYTFIALILKTKCPVNLKEYRPFSLIGSFYKVLEKVLANRLKIVMNSIIGQSQMAFIKGRRIVDSFVIADDQWKKDGKGGLLVKLDFEKAYDNVNHAFLLEVLSRMGFGEKWMEWIKCFSNSCGGCLETGKASAAFFWNDSHMRRKIDSVDWDTLCKHKKHGGLGIGKMRDKGLSLMAKCSWRLGREESSLLKNVLCAKYGLGDKPLLWDCCKAWRICVGWWDVCACSLSLLKDWVLGWKALCPSNAAKRSWNILFFFAIIWTIWESRNEVIFHGLAASDGKTLDMIKFRVALWFKNYGCESEVDLTMLMLDLQERCVDSGSAKVIRSKSWVPSAAYNYCFYVNGLSRGIYAIHRACQLLIDKQVCFGYKITIFSDSNFVVAWCNGEEFDNFNLIHLVHDIRHILQSWEGLEIKFLPRELNSFADCLAKDASGRCRDRLEWGDFV</sequence>
<comment type="caution">
    <text evidence="3">The sequence shown here is derived from an EMBL/GenBank/DDBJ whole genome shotgun (WGS) entry which is preliminary data.</text>
</comment>
<gene>
    <name evidence="3" type="ORF">Ddye_031548</name>
</gene>
<name>A0AAD9TJ61_9ROSI</name>
<dbReference type="CDD" id="cd06222">
    <property type="entry name" value="RNase_H_like"/>
    <property type="match status" value="1"/>
</dbReference>
<dbReference type="InterPro" id="IPR002156">
    <property type="entry name" value="RNaseH_domain"/>
</dbReference>
<accession>A0AAD9TJ61</accession>
<dbReference type="Pfam" id="PF00078">
    <property type="entry name" value="RVT_1"/>
    <property type="match status" value="1"/>
</dbReference>
<evidence type="ECO:0000259" key="2">
    <source>
        <dbReference type="Pfam" id="PF13456"/>
    </source>
</evidence>
<feature type="domain" description="RNase H type-1" evidence="2">
    <location>
        <begin position="387"/>
        <end position="448"/>
    </location>
</feature>
<evidence type="ECO:0000313" key="4">
    <source>
        <dbReference type="Proteomes" id="UP001280121"/>
    </source>
</evidence>
<evidence type="ECO:0000259" key="1">
    <source>
        <dbReference type="Pfam" id="PF00078"/>
    </source>
</evidence>
<evidence type="ECO:0008006" key="5">
    <source>
        <dbReference type="Google" id="ProtNLM"/>
    </source>
</evidence>
<dbReference type="Proteomes" id="UP001280121">
    <property type="component" value="Unassembled WGS sequence"/>
</dbReference>
<dbReference type="AlphaFoldDB" id="A0AAD9TJ61"/>
<organism evidence="3 4">
    <name type="scientific">Dipteronia dyeriana</name>
    <dbReference type="NCBI Taxonomy" id="168575"/>
    <lineage>
        <taxon>Eukaryota</taxon>
        <taxon>Viridiplantae</taxon>
        <taxon>Streptophyta</taxon>
        <taxon>Embryophyta</taxon>
        <taxon>Tracheophyta</taxon>
        <taxon>Spermatophyta</taxon>
        <taxon>Magnoliopsida</taxon>
        <taxon>eudicotyledons</taxon>
        <taxon>Gunneridae</taxon>
        <taxon>Pentapetalae</taxon>
        <taxon>rosids</taxon>
        <taxon>malvids</taxon>
        <taxon>Sapindales</taxon>
        <taxon>Sapindaceae</taxon>
        <taxon>Hippocastanoideae</taxon>
        <taxon>Acereae</taxon>
        <taxon>Dipteronia</taxon>
    </lineage>
</organism>
<dbReference type="Pfam" id="PF13456">
    <property type="entry name" value="RVT_3"/>
    <property type="match status" value="1"/>
</dbReference>